<protein>
    <submittedName>
        <fullName evidence="2">Twitching motility protein PilT</fullName>
    </submittedName>
</protein>
<feature type="domain" description="PIN" evidence="1">
    <location>
        <begin position="4"/>
        <end position="122"/>
    </location>
</feature>
<keyword evidence="3" id="KW-1185">Reference proteome</keyword>
<dbReference type="PATRIC" id="fig|443610.3.peg.1412"/>
<comment type="caution">
    <text evidence="2">The sequence shown here is derived from an EMBL/GenBank/DDBJ whole genome shotgun (WGS) entry which is preliminary data.</text>
</comment>
<evidence type="ECO:0000259" key="1">
    <source>
        <dbReference type="Pfam" id="PF01850"/>
    </source>
</evidence>
<dbReference type="SUPFAM" id="SSF88723">
    <property type="entry name" value="PIN domain-like"/>
    <property type="match status" value="1"/>
</dbReference>
<accession>A0A0F5FQL6</accession>
<dbReference type="EMBL" id="JZEX01000129">
    <property type="protein sequence ID" value="KKB10875.1"/>
    <property type="molecule type" value="Genomic_DNA"/>
</dbReference>
<name>A0A0F5FQL6_9HYPH</name>
<dbReference type="RefSeq" id="WP_046109589.1">
    <property type="nucleotide sequence ID" value="NZ_JZEX01000129.1"/>
</dbReference>
<proteinExistence type="predicted"/>
<dbReference type="OrthoDB" id="9798990at2"/>
<dbReference type="Pfam" id="PF01850">
    <property type="entry name" value="PIN"/>
    <property type="match status" value="1"/>
</dbReference>
<dbReference type="STRING" id="443610.VE25_15665"/>
<dbReference type="InterPro" id="IPR052919">
    <property type="entry name" value="TA_system_RNase"/>
</dbReference>
<dbReference type="InterPro" id="IPR029060">
    <property type="entry name" value="PIN-like_dom_sf"/>
</dbReference>
<evidence type="ECO:0000313" key="2">
    <source>
        <dbReference type="EMBL" id="KKB10875.1"/>
    </source>
</evidence>
<sequence>MKLLLDTHLLLWAAGEPDRLPRAALAEIENDENELIFSAASLWEVAIKRSLGREDFTVDARLLRRGLLDNGYEELPITGEHTVGIDVLPPLHKDPFDRILISQAIVEGITLLTVDERVARYPAPVRHIQL</sequence>
<dbReference type="PANTHER" id="PTHR36173:SF2">
    <property type="entry name" value="RIBONUCLEASE VAPC16"/>
    <property type="match status" value="1"/>
</dbReference>
<dbReference type="PANTHER" id="PTHR36173">
    <property type="entry name" value="RIBONUCLEASE VAPC16-RELATED"/>
    <property type="match status" value="1"/>
</dbReference>
<dbReference type="InterPro" id="IPR002716">
    <property type="entry name" value="PIN_dom"/>
</dbReference>
<dbReference type="CDD" id="cd09872">
    <property type="entry name" value="PIN_Sll0205-like"/>
    <property type="match status" value="1"/>
</dbReference>
<gene>
    <name evidence="2" type="ORF">VE25_15665</name>
</gene>
<dbReference type="Proteomes" id="UP000033632">
    <property type="component" value="Unassembled WGS sequence"/>
</dbReference>
<reference evidence="2 3" key="1">
    <citation type="submission" date="2015-03" db="EMBL/GenBank/DDBJ databases">
        <authorList>
            <person name="Hassan Y.I."/>
            <person name="Lepp D."/>
            <person name="Li X.-Z."/>
            <person name="Zhou T."/>
        </authorList>
    </citation>
    <scope>NUCLEOTIDE SEQUENCE [LARGE SCALE GENOMIC DNA]</scope>
    <source>
        <strain evidence="2 3">BD-c194</strain>
    </source>
</reference>
<evidence type="ECO:0000313" key="3">
    <source>
        <dbReference type="Proteomes" id="UP000033632"/>
    </source>
</evidence>
<organism evidence="2 3">
    <name type="scientific">Devosia geojensis</name>
    <dbReference type="NCBI Taxonomy" id="443610"/>
    <lineage>
        <taxon>Bacteria</taxon>
        <taxon>Pseudomonadati</taxon>
        <taxon>Pseudomonadota</taxon>
        <taxon>Alphaproteobacteria</taxon>
        <taxon>Hyphomicrobiales</taxon>
        <taxon>Devosiaceae</taxon>
        <taxon>Devosia</taxon>
    </lineage>
</organism>
<dbReference type="InterPro" id="IPR041705">
    <property type="entry name" value="PIN_Sll0205"/>
</dbReference>
<dbReference type="AlphaFoldDB" id="A0A0F5FQL6"/>